<sequence length="126" mass="14520">MLTSAMSLDVSNVFDRLWHDDGLIFSETKSMTPQIKATLINSTQSSQVRNRTLKVIIVYSHIRQIKAFWHSSFCQTKKIQTSKKDVCPKRKWLYGVYLGWAKLLHFITAMARARRSQLGRSASSQL</sequence>
<evidence type="ECO:0008006" key="3">
    <source>
        <dbReference type="Google" id="ProtNLM"/>
    </source>
</evidence>
<keyword evidence="2" id="KW-1185">Reference proteome</keyword>
<dbReference type="Proteomes" id="UP001054945">
    <property type="component" value="Unassembled WGS sequence"/>
</dbReference>
<name>A0AAV4WW19_CAEEX</name>
<protein>
    <recommendedName>
        <fullName evidence="3">Reverse transcriptase</fullName>
    </recommendedName>
</protein>
<comment type="caution">
    <text evidence="1">The sequence shown here is derived from an EMBL/GenBank/DDBJ whole genome shotgun (WGS) entry which is preliminary data.</text>
</comment>
<organism evidence="1 2">
    <name type="scientific">Caerostris extrusa</name>
    <name type="common">Bark spider</name>
    <name type="synonym">Caerostris bankana</name>
    <dbReference type="NCBI Taxonomy" id="172846"/>
    <lineage>
        <taxon>Eukaryota</taxon>
        <taxon>Metazoa</taxon>
        <taxon>Ecdysozoa</taxon>
        <taxon>Arthropoda</taxon>
        <taxon>Chelicerata</taxon>
        <taxon>Arachnida</taxon>
        <taxon>Araneae</taxon>
        <taxon>Araneomorphae</taxon>
        <taxon>Entelegynae</taxon>
        <taxon>Araneoidea</taxon>
        <taxon>Araneidae</taxon>
        <taxon>Caerostris</taxon>
    </lineage>
</organism>
<gene>
    <name evidence="1" type="ORF">CEXT_657831</name>
</gene>
<evidence type="ECO:0000313" key="1">
    <source>
        <dbReference type="EMBL" id="GIY86533.1"/>
    </source>
</evidence>
<accession>A0AAV4WW19</accession>
<dbReference type="EMBL" id="BPLR01016811">
    <property type="protein sequence ID" value="GIY86533.1"/>
    <property type="molecule type" value="Genomic_DNA"/>
</dbReference>
<proteinExistence type="predicted"/>
<evidence type="ECO:0000313" key="2">
    <source>
        <dbReference type="Proteomes" id="UP001054945"/>
    </source>
</evidence>
<reference evidence="1 2" key="1">
    <citation type="submission" date="2021-06" db="EMBL/GenBank/DDBJ databases">
        <title>Caerostris extrusa draft genome.</title>
        <authorList>
            <person name="Kono N."/>
            <person name="Arakawa K."/>
        </authorList>
    </citation>
    <scope>NUCLEOTIDE SEQUENCE [LARGE SCALE GENOMIC DNA]</scope>
</reference>
<dbReference type="AlphaFoldDB" id="A0AAV4WW19"/>